<gene>
    <name evidence="2" type="ORF">B296_00014343</name>
</gene>
<proteinExistence type="predicted"/>
<evidence type="ECO:0000313" key="3">
    <source>
        <dbReference type="Proteomes" id="UP000287651"/>
    </source>
</evidence>
<reference evidence="2 3" key="1">
    <citation type="journal article" date="2014" name="Agronomy (Basel)">
        <title>A Draft Genome Sequence for Ensete ventricosum, the Drought-Tolerant Tree Against Hunger.</title>
        <authorList>
            <person name="Harrison J."/>
            <person name="Moore K.A."/>
            <person name="Paszkiewicz K."/>
            <person name="Jones T."/>
            <person name="Grant M."/>
            <person name="Ambacheew D."/>
            <person name="Muzemil S."/>
            <person name="Studholme D.J."/>
        </authorList>
    </citation>
    <scope>NUCLEOTIDE SEQUENCE [LARGE SCALE GENOMIC DNA]</scope>
</reference>
<accession>A0A426ZDM3</accession>
<dbReference type="Proteomes" id="UP000287651">
    <property type="component" value="Unassembled WGS sequence"/>
</dbReference>
<evidence type="ECO:0000313" key="2">
    <source>
        <dbReference type="EMBL" id="RRT62059.1"/>
    </source>
</evidence>
<dbReference type="AlphaFoldDB" id="A0A426ZDM3"/>
<organism evidence="2 3">
    <name type="scientific">Ensete ventricosum</name>
    <name type="common">Abyssinian banana</name>
    <name type="synonym">Musa ensete</name>
    <dbReference type="NCBI Taxonomy" id="4639"/>
    <lineage>
        <taxon>Eukaryota</taxon>
        <taxon>Viridiplantae</taxon>
        <taxon>Streptophyta</taxon>
        <taxon>Embryophyta</taxon>
        <taxon>Tracheophyta</taxon>
        <taxon>Spermatophyta</taxon>
        <taxon>Magnoliopsida</taxon>
        <taxon>Liliopsida</taxon>
        <taxon>Zingiberales</taxon>
        <taxon>Musaceae</taxon>
        <taxon>Ensete</taxon>
    </lineage>
</organism>
<sequence>MDTKFKVLTRKRAKGEEVTQRSRLGYNTHVVVSSNQIHPQIQASQRRQHRIERDGDVIRQQKRTLPPAFAATLAKLLTKGGERMTGALEFESLYAAYAATLHHLASSVLEHLNDVALLVEQRDHSEHLHPREEAQPQRQSEVDASQPWIAGEDLLRPRAAAIDRRPKLPLLRDPYVVREPWQVREHLQLASFGSFDPKPHYPAPHAGVYKLMQICHGKSHARGTCLQLVVSVKRRKV</sequence>
<feature type="region of interest" description="Disordered" evidence="1">
    <location>
        <begin position="124"/>
        <end position="146"/>
    </location>
</feature>
<protein>
    <submittedName>
        <fullName evidence="2">Uncharacterized protein</fullName>
    </submittedName>
</protein>
<comment type="caution">
    <text evidence="2">The sequence shown here is derived from an EMBL/GenBank/DDBJ whole genome shotgun (WGS) entry which is preliminary data.</text>
</comment>
<name>A0A426ZDM3_ENSVE</name>
<evidence type="ECO:0000256" key="1">
    <source>
        <dbReference type="SAM" id="MobiDB-lite"/>
    </source>
</evidence>
<feature type="compositionally biased region" description="Basic and acidic residues" evidence="1">
    <location>
        <begin position="124"/>
        <end position="135"/>
    </location>
</feature>
<dbReference type="EMBL" id="AMZH03007138">
    <property type="protein sequence ID" value="RRT62059.1"/>
    <property type="molecule type" value="Genomic_DNA"/>
</dbReference>